<name>I3X688_SINF2</name>
<organism evidence="1 2">
    <name type="scientific">Sinorhizobium fredii (strain USDA 257)</name>
    <dbReference type="NCBI Taxonomy" id="1185652"/>
    <lineage>
        <taxon>Bacteria</taxon>
        <taxon>Pseudomonadati</taxon>
        <taxon>Pseudomonadota</taxon>
        <taxon>Alphaproteobacteria</taxon>
        <taxon>Hyphomicrobiales</taxon>
        <taxon>Rhizobiaceae</taxon>
        <taxon>Sinorhizobium/Ensifer group</taxon>
        <taxon>Sinorhizobium</taxon>
    </lineage>
</organism>
<dbReference type="KEGG" id="sfd:USDA257_c28230"/>
<evidence type="ECO:0000313" key="1">
    <source>
        <dbReference type="EMBL" id="AFL51394.1"/>
    </source>
</evidence>
<reference evidence="1 2" key="1">
    <citation type="journal article" date="2012" name="J. Bacteriol.">
        <title>Complete genome sequence of the broad-host-range strain Sinorhizobium fredii USDA257.</title>
        <authorList>
            <person name="Schuldes J."/>
            <person name="Rodriguez Orbegoso M."/>
            <person name="Schmeisser C."/>
            <person name="Krishnan H.B."/>
            <person name="Daniel R."/>
            <person name="Streit W.R."/>
        </authorList>
    </citation>
    <scope>NUCLEOTIDE SEQUENCE [LARGE SCALE GENOMIC DNA]</scope>
    <source>
        <strain evidence="1 2">USDA 257</strain>
    </source>
</reference>
<sequence>MSLTTEFIAELIKATNEADRLSPFDIKRLLNRSSATICDMLEIGIQGSNRRKDVLTDLPVAAERANRPSAAETRDAFLDAAAIITTLKIVLDGKD</sequence>
<dbReference type="EMBL" id="CP003563">
    <property type="protein sequence ID" value="AFL51394.1"/>
    <property type="molecule type" value="Genomic_DNA"/>
</dbReference>
<proteinExistence type="predicted"/>
<dbReference type="PATRIC" id="fig|1185652.3.peg.2932"/>
<accession>I3X688</accession>
<protein>
    <submittedName>
        <fullName evidence="1">Uncharacterized protein</fullName>
    </submittedName>
</protein>
<dbReference type="RefSeq" id="WP_014763556.1">
    <property type="nucleotide sequence ID" value="NC_018000.1"/>
</dbReference>
<dbReference type="Proteomes" id="UP000006180">
    <property type="component" value="Chromosome"/>
</dbReference>
<dbReference type="HOGENOM" id="CLU_2233647_0_0_5"/>
<dbReference type="AlphaFoldDB" id="I3X688"/>
<gene>
    <name evidence="1" type="ORF">USDA257_c28230</name>
</gene>
<evidence type="ECO:0000313" key="2">
    <source>
        <dbReference type="Proteomes" id="UP000006180"/>
    </source>
</evidence>